<dbReference type="PANTHER" id="PTHR47245:SF2">
    <property type="entry name" value="PEPTIDYL-PROLYL CIS-TRANS ISOMERASE HP_0175-RELATED"/>
    <property type="match status" value="1"/>
</dbReference>
<proteinExistence type="predicted"/>
<protein>
    <recommendedName>
        <fullName evidence="3">Peptidylprolyl isomerase</fullName>
    </recommendedName>
</protein>
<reference evidence="1" key="1">
    <citation type="submission" date="2022-02" db="EMBL/GenBank/DDBJ databases">
        <title>Paenibacillus sp. MBLB1832 Whole Genome Shotgun Sequencing.</title>
        <authorList>
            <person name="Hwang C.Y."/>
            <person name="Cho E.-S."/>
            <person name="Seo M.-J."/>
        </authorList>
    </citation>
    <scope>NUCLEOTIDE SEQUENCE</scope>
    <source>
        <strain evidence="1">MBLB1832</strain>
    </source>
</reference>
<dbReference type="SUPFAM" id="SSF109998">
    <property type="entry name" value="Triger factor/SurA peptide-binding domain-like"/>
    <property type="match status" value="1"/>
</dbReference>
<dbReference type="Gene3D" id="3.10.50.40">
    <property type="match status" value="1"/>
</dbReference>
<keyword evidence="2" id="KW-1185">Reference proteome</keyword>
<dbReference type="InterPro" id="IPR050245">
    <property type="entry name" value="PrsA_foldase"/>
</dbReference>
<dbReference type="Proteomes" id="UP001304650">
    <property type="component" value="Chromosome"/>
</dbReference>
<dbReference type="EMBL" id="CP130319">
    <property type="protein sequence ID" value="WNR42884.1"/>
    <property type="molecule type" value="Genomic_DNA"/>
</dbReference>
<accession>A0AA96LKZ0</accession>
<evidence type="ECO:0000313" key="1">
    <source>
        <dbReference type="EMBL" id="WNR42884.1"/>
    </source>
</evidence>
<dbReference type="RefSeq" id="WP_314796700.1">
    <property type="nucleotide sequence ID" value="NZ_CP130319.1"/>
</dbReference>
<dbReference type="InterPro" id="IPR046357">
    <property type="entry name" value="PPIase_dom_sf"/>
</dbReference>
<evidence type="ECO:0000313" key="2">
    <source>
        <dbReference type="Proteomes" id="UP001304650"/>
    </source>
</evidence>
<gene>
    <name evidence="1" type="ORF">MJB10_17385</name>
</gene>
<evidence type="ECO:0008006" key="3">
    <source>
        <dbReference type="Google" id="ProtNLM"/>
    </source>
</evidence>
<dbReference type="Gene3D" id="1.10.4030.10">
    <property type="entry name" value="Porin chaperone SurA, peptide-binding domain"/>
    <property type="match status" value="1"/>
</dbReference>
<dbReference type="KEGG" id="proo:MJB10_17385"/>
<dbReference type="GO" id="GO:0003755">
    <property type="term" value="F:peptidyl-prolyl cis-trans isomerase activity"/>
    <property type="evidence" value="ECO:0007669"/>
    <property type="project" value="InterPro"/>
</dbReference>
<dbReference type="InterPro" id="IPR027304">
    <property type="entry name" value="Trigger_fact/SurA_dom_sf"/>
</dbReference>
<dbReference type="PANTHER" id="PTHR47245">
    <property type="entry name" value="PEPTIDYLPROLYL ISOMERASE"/>
    <property type="match status" value="1"/>
</dbReference>
<sequence>MKRRNVVFLFFSLVLLVSLSTGFYFGHSDKEAPGTVMTINGSPVSKFDFFLITGRDLGDAPAPITDQERNAVIRTRLTQLEASARGIQMPVDYNTFMQQLKAENERRRIALEKHEPIYGPKQFKERDYFDYLLSNAKRELRDKLQGNPIDVSETKLLSYYESNTEKLARKLDTYVFHEIVIPGTDEDARAEAEAIMGKIKTADKFETAYQKRLLSPGLALEETMNQENRRNFDKYHNNFFALAKDLKEGQLGKEIVADQENFKLILCTKREAGGYFSYEEIKNEVLQRYLDATIADYTEQLVAKAKVRVMD</sequence>
<name>A0AA96LKZ0_9BACL</name>
<dbReference type="AlphaFoldDB" id="A0AA96LKZ0"/>
<organism evidence="1 2">
    <name type="scientific">Paenibacillus roseopurpureus</name>
    <dbReference type="NCBI Taxonomy" id="2918901"/>
    <lineage>
        <taxon>Bacteria</taxon>
        <taxon>Bacillati</taxon>
        <taxon>Bacillota</taxon>
        <taxon>Bacilli</taxon>
        <taxon>Bacillales</taxon>
        <taxon>Paenibacillaceae</taxon>
        <taxon>Paenibacillus</taxon>
    </lineage>
</organism>